<name>A0A437A0T2_ARTFL</name>
<reference evidence="2 3" key="1">
    <citation type="submission" date="2019-01" db="EMBL/GenBank/DDBJ databases">
        <title>Intercellular communication is required for trap formation in the nematode-trapping fungus Duddingtonia flagrans.</title>
        <authorList>
            <person name="Youssar L."/>
            <person name="Wernet V."/>
            <person name="Hensel N."/>
            <person name="Hildebrandt H.-G."/>
            <person name="Fischer R."/>
        </authorList>
    </citation>
    <scope>NUCLEOTIDE SEQUENCE [LARGE SCALE GENOMIC DNA]</scope>
    <source>
        <strain evidence="2 3">CBS H-5679</strain>
    </source>
</reference>
<feature type="region of interest" description="Disordered" evidence="1">
    <location>
        <begin position="1"/>
        <end position="99"/>
    </location>
</feature>
<feature type="compositionally biased region" description="Low complexity" evidence="1">
    <location>
        <begin position="34"/>
        <end position="69"/>
    </location>
</feature>
<keyword evidence="3" id="KW-1185">Reference proteome</keyword>
<gene>
    <name evidence="2" type="ORF">DFL_006292</name>
</gene>
<evidence type="ECO:0000256" key="1">
    <source>
        <dbReference type="SAM" id="MobiDB-lite"/>
    </source>
</evidence>
<dbReference type="AlphaFoldDB" id="A0A437A0T2"/>
<dbReference type="OrthoDB" id="5393709at2759"/>
<evidence type="ECO:0000313" key="3">
    <source>
        <dbReference type="Proteomes" id="UP000283090"/>
    </source>
</evidence>
<dbReference type="Proteomes" id="UP000283090">
    <property type="component" value="Unassembled WGS sequence"/>
</dbReference>
<proteinExistence type="predicted"/>
<feature type="compositionally biased region" description="Polar residues" evidence="1">
    <location>
        <begin position="78"/>
        <end position="99"/>
    </location>
</feature>
<feature type="compositionally biased region" description="Pro residues" evidence="1">
    <location>
        <begin position="22"/>
        <end position="33"/>
    </location>
</feature>
<protein>
    <submittedName>
        <fullName evidence="2">Uncharacterized protein</fullName>
    </submittedName>
</protein>
<comment type="caution">
    <text evidence="2">The sequence shown here is derived from an EMBL/GenBank/DDBJ whole genome shotgun (WGS) entry which is preliminary data.</text>
</comment>
<dbReference type="RefSeq" id="XP_067490090.1">
    <property type="nucleotide sequence ID" value="XM_067635686.1"/>
</dbReference>
<dbReference type="GeneID" id="93588603"/>
<dbReference type="EMBL" id="SAEB01000007">
    <property type="protein sequence ID" value="RVD84546.1"/>
    <property type="molecule type" value="Genomic_DNA"/>
</dbReference>
<sequence>MPPRSESMPPPGGLGASRWAAPPGPAPSAPRPAIPRLAALRLAAPAVPATEPNGSPSANSTNSTNTFDTKPPKPHQPGPTTVEESTGGSQANTAPRTCQNWHHIEETDSKLILHLGDIECVVRGTVESKDGISQQAPTIRATAKLSIELDKVLVLGKNHDFMTTNKGGFLENGSTVSLNAEGEGRLGQSPVLVVVIDGIETKKPSEPTEAGTTLAAARKPFPPTSRDVAIDLTSLEFEKEDQQLPEVVQKLSAEATAKAEAAVEAADLPPTASVAVSSSEDNGGTTPSRSVIIAGLPYGFKVKQVLDLIEPTKNTRVIEIKLTKAYAALLGFLTPAGAQDFLSQRKSGFITFPYEDEELGMVEWRSRILPWGAYVPVKPESLRGYIDKGATRYLCIRGRSPITIREVNLTWSLDHYRHCLGSQIYDGHVYRDDQDSEVAELEFLSVSRAISALHFFKPRDGFARAIFTFLPDRWV</sequence>
<evidence type="ECO:0000313" key="2">
    <source>
        <dbReference type="EMBL" id="RVD84546.1"/>
    </source>
</evidence>
<dbReference type="VEuPathDB" id="FungiDB:DFL_006292"/>
<feature type="compositionally biased region" description="Pro residues" evidence="1">
    <location>
        <begin position="1"/>
        <end position="12"/>
    </location>
</feature>
<accession>A0A437A0T2</accession>
<organism evidence="2 3">
    <name type="scientific">Arthrobotrys flagrans</name>
    <name type="common">Nematode-trapping fungus</name>
    <name type="synonym">Trichothecium flagrans</name>
    <dbReference type="NCBI Taxonomy" id="97331"/>
    <lineage>
        <taxon>Eukaryota</taxon>
        <taxon>Fungi</taxon>
        <taxon>Dikarya</taxon>
        <taxon>Ascomycota</taxon>
        <taxon>Pezizomycotina</taxon>
        <taxon>Orbiliomycetes</taxon>
        <taxon>Orbiliales</taxon>
        <taxon>Orbiliaceae</taxon>
        <taxon>Arthrobotrys</taxon>
    </lineage>
</organism>